<dbReference type="EMBL" id="JACAZE010000004">
    <property type="protein sequence ID" value="KAF7318509.1"/>
    <property type="molecule type" value="Genomic_DNA"/>
</dbReference>
<feature type="region of interest" description="Disordered" evidence="1">
    <location>
        <begin position="112"/>
        <end position="142"/>
    </location>
</feature>
<evidence type="ECO:0000256" key="1">
    <source>
        <dbReference type="SAM" id="MobiDB-lite"/>
    </source>
</evidence>
<comment type="caution">
    <text evidence="2">The sequence shown here is derived from an EMBL/GenBank/DDBJ whole genome shotgun (WGS) entry which is preliminary data.</text>
</comment>
<sequence length="312" mass="34759">MATFRSLRHSAPEPALTHPCLQIRNAGDAHKVLEAVRRNMLPLIRQRLGASERSQLSSGNVFVWEECEGTEEGGLVRWTDGRRWSESRLRGDFLFYQEKVELSSEERYAKAARRGGKASGSPTPHSAFPKRKNRPAKEGGLTKQTYSVSVRLPGAGNRTQKWHLVAYFSPTEMERLPTPDNDERLRDVRVPAGVFLTDGAWLPAEERPLAPRPSPVQVTEKFSLGVGQMPAMNPVRIAPRTPFQPYQPPAPEQHHHTQSVVSRVALPPISSLVYPHAQLDANTGFAYASQPTRATALTAEDRRILSRLPVAL</sequence>
<evidence type="ECO:0008006" key="4">
    <source>
        <dbReference type="Google" id="ProtNLM"/>
    </source>
</evidence>
<accession>A0A8H6WH68</accession>
<evidence type="ECO:0000313" key="3">
    <source>
        <dbReference type="Proteomes" id="UP000613580"/>
    </source>
</evidence>
<dbReference type="AlphaFoldDB" id="A0A8H6WH68"/>
<dbReference type="PANTHER" id="PTHR28027:SF1">
    <property type="entry name" value="CAMP INDEPENDENT REGULATORY PROTEIN (AFU_ORTHOLOGUE AFUA_3G09640)"/>
    <property type="match status" value="1"/>
</dbReference>
<name>A0A8H6WH68_MYCCL</name>
<proteinExistence type="predicted"/>
<dbReference type="Pfam" id="PF09729">
    <property type="entry name" value="Gti1_Pac2"/>
    <property type="match status" value="1"/>
</dbReference>
<reference evidence="2" key="1">
    <citation type="submission" date="2020-05" db="EMBL/GenBank/DDBJ databases">
        <title>Mycena genomes resolve the evolution of fungal bioluminescence.</title>
        <authorList>
            <person name="Tsai I.J."/>
        </authorList>
    </citation>
    <scope>NUCLEOTIDE SEQUENCE</scope>
    <source>
        <strain evidence="2">110903Hualien_Pintung</strain>
    </source>
</reference>
<dbReference type="GO" id="GO:0003677">
    <property type="term" value="F:DNA binding"/>
    <property type="evidence" value="ECO:0007669"/>
    <property type="project" value="TreeGrafter"/>
</dbReference>
<dbReference type="Proteomes" id="UP000613580">
    <property type="component" value="Unassembled WGS sequence"/>
</dbReference>
<protein>
    <recommendedName>
        <fullName evidence="4">cAMP-independent regulatory protein pac2</fullName>
    </recommendedName>
</protein>
<dbReference type="InterPro" id="IPR018608">
    <property type="entry name" value="Gti1/Pac2"/>
</dbReference>
<dbReference type="PANTHER" id="PTHR28027">
    <property type="entry name" value="TRANSCRIPTIONAL REGULATOR MIT1"/>
    <property type="match status" value="1"/>
</dbReference>
<dbReference type="OrthoDB" id="5572844at2759"/>
<organism evidence="2 3">
    <name type="scientific">Mycena chlorophos</name>
    <name type="common">Agaric fungus</name>
    <name type="synonym">Agaricus chlorophos</name>
    <dbReference type="NCBI Taxonomy" id="658473"/>
    <lineage>
        <taxon>Eukaryota</taxon>
        <taxon>Fungi</taxon>
        <taxon>Dikarya</taxon>
        <taxon>Basidiomycota</taxon>
        <taxon>Agaricomycotina</taxon>
        <taxon>Agaricomycetes</taxon>
        <taxon>Agaricomycetidae</taxon>
        <taxon>Agaricales</taxon>
        <taxon>Marasmiineae</taxon>
        <taxon>Mycenaceae</taxon>
        <taxon>Mycena</taxon>
    </lineage>
</organism>
<evidence type="ECO:0000313" key="2">
    <source>
        <dbReference type="EMBL" id="KAF7318509.1"/>
    </source>
</evidence>
<keyword evidence="3" id="KW-1185">Reference proteome</keyword>
<gene>
    <name evidence="2" type="ORF">HMN09_00360600</name>
</gene>